<dbReference type="OrthoDB" id="10056939at2759"/>
<keyword evidence="1" id="KW-0812">Transmembrane</keyword>
<protein>
    <submittedName>
        <fullName evidence="2">Pannexin-3</fullName>
    </submittedName>
</protein>
<feature type="transmembrane region" description="Helical" evidence="1">
    <location>
        <begin position="203"/>
        <end position="228"/>
    </location>
</feature>
<feature type="transmembrane region" description="Helical" evidence="1">
    <location>
        <begin position="261"/>
        <end position="290"/>
    </location>
</feature>
<evidence type="ECO:0000313" key="3">
    <source>
        <dbReference type="Proteomes" id="UP000018936"/>
    </source>
</evidence>
<dbReference type="PANTHER" id="PTHR15759">
    <property type="entry name" value="PANNEXIN"/>
    <property type="match status" value="1"/>
</dbReference>
<name>V8NXT1_OPHHA</name>
<feature type="non-terminal residue" evidence="2">
    <location>
        <position position="1"/>
    </location>
</feature>
<dbReference type="Proteomes" id="UP000018936">
    <property type="component" value="Unassembled WGS sequence"/>
</dbReference>
<dbReference type="PANTHER" id="PTHR15759:SF3">
    <property type="entry name" value="PANNEXIN-3"/>
    <property type="match status" value="1"/>
</dbReference>
<reference evidence="2 3" key="1">
    <citation type="journal article" date="2013" name="Proc. Natl. Acad. Sci. U.S.A.">
        <title>The king cobra genome reveals dynamic gene evolution and adaptation in the snake venom system.</title>
        <authorList>
            <person name="Vonk F.J."/>
            <person name="Casewell N.R."/>
            <person name="Henkel C.V."/>
            <person name="Heimberg A.M."/>
            <person name="Jansen H.J."/>
            <person name="McCleary R.J."/>
            <person name="Kerkkamp H.M."/>
            <person name="Vos R.A."/>
            <person name="Guerreiro I."/>
            <person name="Calvete J.J."/>
            <person name="Wuster W."/>
            <person name="Woods A.E."/>
            <person name="Logan J.M."/>
            <person name="Harrison R.A."/>
            <person name="Castoe T.A."/>
            <person name="de Koning A.P."/>
            <person name="Pollock D.D."/>
            <person name="Yandell M."/>
            <person name="Calderon D."/>
            <person name="Renjifo C."/>
            <person name="Currier R.B."/>
            <person name="Salgado D."/>
            <person name="Pla D."/>
            <person name="Sanz L."/>
            <person name="Hyder A.S."/>
            <person name="Ribeiro J.M."/>
            <person name="Arntzen J.W."/>
            <person name="van den Thillart G.E."/>
            <person name="Boetzer M."/>
            <person name="Pirovano W."/>
            <person name="Dirks R.P."/>
            <person name="Spaink H.P."/>
            <person name="Duboule D."/>
            <person name="McGlinn E."/>
            <person name="Kini R.M."/>
            <person name="Richardson M.K."/>
        </authorList>
    </citation>
    <scope>NUCLEOTIDE SEQUENCE</scope>
    <source>
        <tissue evidence="2">Blood</tissue>
    </source>
</reference>
<dbReference type="InterPro" id="IPR039099">
    <property type="entry name" value="Pannexin"/>
</dbReference>
<keyword evidence="1" id="KW-1133">Transmembrane helix</keyword>
<dbReference type="GO" id="GO:0007267">
    <property type="term" value="P:cell-cell signaling"/>
    <property type="evidence" value="ECO:0007669"/>
    <property type="project" value="TreeGrafter"/>
</dbReference>
<dbReference type="GO" id="GO:0022829">
    <property type="term" value="F:wide pore channel activity"/>
    <property type="evidence" value="ECO:0007669"/>
    <property type="project" value="TreeGrafter"/>
</dbReference>
<keyword evidence="1" id="KW-0472">Membrane</keyword>
<sequence length="397" mass="45952">MSIAHTAGNYMLSDALLPEPNRSRAKGLHLELPCDRIMKFVTVGLPLFLVSLMFAQEFSTGRSIYYSLKRVEGESSEMTVPTDLENISWSSLEKSSFKFSPSHEVHWVAFKQSLLSFIAMYLPYLLWKYAAAPSLNCDLFFIIDELDKSYNRSIRLVQYMVKLQQSEEDPEDFWEELDLARSERYFEFPLLERYLTCKQRSHYLIIIYVLRNLFLLFLLAVSCLYLGYCHLQVFFHDKFRCSIKEGLLKESDVPDWIPCKLVFFSVFQVTSICLGSVYILLGPVVLYHLLQLCQWDKRLLSIYEMLPAFDLLSKKMLTCPFNDLNIILLFLRANISEVKSFSRLSVLSTLKDISPNKESIDTVVDFMTLLAGLQLAKPKHNSNANENLLHLENEAGK</sequence>
<organism evidence="2 3">
    <name type="scientific">Ophiophagus hannah</name>
    <name type="common">King cobra</name>
    <name type="synonym">Naja hannah</name>
    <dbReference type="NCBI Taxonomy" id="8665"/>
    <lineage>
        <taxon>Eukaryota</taxon>
        <taxon>Metazoa</taxon>
        <taxon>Chordata</taxon>
        <taxon>Craniata</taxon>
        <taxon>Vertebrata</taxon>
        <taxon>Euteleostomi</taxon>
        <taxon>Lepidosauria</taxon>
        <taxon>Squamata</taxon>
        <taxon>Bifurcata</taxon>
        <taxon>Unidentata</taxon>
        <taxon>Episquamata</taxon>
        <taxon>Toxicofera</taxon>
        <taxon>Serpentes</taxon>
        <taxon>Colubroidea</taxon>
        <taxon>Elapidae</taxon>
        <taxon>Elapinae</taxon>
        <taxon>Ophiophagus</taxon>
    </lineage>
</organism>
<dbReference type="GO" id="GO:0006812">
    <property type="term" value="P:monoatomic cation transport"/>
    <property type="evidence" value="ECO:0007669"/>
    <property type="project" value="InterPro"/>
</dbReference>
<comment type="caution">
    <text evidence="2">The sequence shown here is derived from an EMBL/GenBank/DDBJ whole genome shotgun (WGS) entry which is preliminary data.</text>
</comment>
<dbReference type="GO" id="GO:0032732">
    <property type="term" value="P:positive regulation of interleukin-1 production"/>
    <property type="evidence" value="ECO:0007669"/>
    <property type="project" value="InterPro"/>
</dbReference>
<dbReference type="GO" id="GO:0005886">
    <property type="term" value="C:plasma membrane"/>
    <property type="evidence" value="ECO:0007669"/>
    <property type="project" value="TreeGrafter"/>
</dbReference>
<evidence type="ECO:0000313" key="2">
    <source>
        <dbReference type="EMBL" id="ETE66761.1"/>
    </source>
</evidence>
<keyword evidence="3" id="KW-1185">Reference proteome</keyword>
<proteinExistence type="predicted"/>
<evidence type="ECO:0000256" key="1">
    <source>
        <dbReference type="SAM" id="Phobius"/>
    </source>
</evidence>
<gene>
    <name evidence="2" type="primary">Panx3</name>
    <name evidence="2" type="ORF">L345_07453</name>
</gene>
<dbReference type="AlphaFoldDB" id="V8NXT1"/>
<dbReference type="EMBL" id="AZIM01001488">
    <property type="protein sequence ID" value="ETE66761.1"/>
    <property type="molecule type" value="Genomic_DNA"/>
</dbReference>
<accession>V8NXT1</accession>